<feature type="transmembrane region" description="Helical" evidence="6">
    <location>
        <begin position="117"/>
        <end position="135"/>
    </location>
</feature>
<feature type="transmembrane region" description="Helical" evidence="6">
    <location>
        <begin position="381"/>
        <end position="404"/>
    </location>
</feature>
<name>A0ABY2IKP5_9MICO</name>
<keyword evidence="5 6" id="KW-0472">Membrane</keyword>
<dbReference type="EMBL" id="SOFS01000025">
    <property type="protein sequence ID" value="TFC19362.1"/>
    <property type="molecule type" value="Genomic_DNA"/>
</dbReference>
<feature type="transmembrane region" description="Helical" evidence="6">
    <location>
        <begin position="43"/>
        <end position="69"/>
    </location>
</feature>
<feature type="transmembrane region" description="Helical" evidence="6">
    <location>
        <begin position="212"/>
        <end position="237"/>
    </location>
</feature>
<keyword evidence="4 6" id="KW-1133">Transmembrane helix</keyword>
<evidence type="ECO:0000256" key="1">
    <source>
        <dbReference type="ARBA" id="ARBA00004651"/>
    </source>
</evidence>
<feature type="transmembrane region" description="Helical" evidence="6">
    <location>
        <begin position="289"/>
        <end position="312"/>
    </location>
</feature>
<evidence type="ECO:0000313" key="8">
    <source>
        <dbReference type="Proteomes" id="UP000297604"/>
    </source>
</evidence>
<dbReference type="InterPro" id="IPR050833">
    <property type="entry name" value="Poly_Biosynth_Transport"/>
</dbReference>
<evidence type="ECO:0000313" key="7">
    <source>
        <dbReference type="EMBL" id="TFC19362.1"/>
    </source>
</evidence>
<feature type="transmembrane region" description="Helical" evidence="6">
    <location>
        <begin position="324"/>
        <end position="348"/>
    </location>
</feature>
<evidence type="ECO:0000256" key="5">
    <source>
        <dbReference type="ARBA" id="ARBA00023136"/>
    </source>
</evidence>
<feature type="transmembrane region" description="Helical" evidence="6">
    <location>
        <begin position="172"/>
        <end position="191"/>
    </location>
</feature>
<accession>A0ABY2IKP5</accession>
<keyword evidence="8" id="KW-1185">Reference proteome</keyword>
<comment type="caution">
    <text evidence="7">The sequence shown here is derived from an EMBL/GenBank/DDBJ whole genome shotgun (WGS) entry which is preliminary data.</text>
</comment>
<dbReference type="PANTHER" id="PTHR30250">
    <property type="entry name" value="PST FAMILY PREDICTED COLANIC ACID TRANSPORTER"/>
    <property type="match status" value="1"/>
</dbReference>
<feature type="transmembrane region" description="Helical" evidence="6">
    <location>
        <begin position="355"/>
        <end position="375"/>
    </location>
</feature>
<comment type="subcellular location">
    <subcellularLocation>
        <location evidence="1">Cell membrane</location>
        <topology evidence="1">Multi-pass membrane protein</topology>
    </subcellularLocation>
</comment>
<gene>
    <name evidence="7" type="ORF">E3O46_12400</name>
</gene>
<dbReference type="RefSeq" id="WP_134449040.1">
    <property type="nucleotide sequence ID" value="NZ_SOFS01000025.1"/>
</dbReference>
<feature type="transmembrane region" description="Helical" evidence="6">
    <location>
        <begin position="243"/>
        <end position="268"/>
    </location>
</feature>
<sequence length="420" mass="43893">MKPSSLMSQAAISTGGVLAQGLARFAYTVLIGRVMGPEDLAHVSAWIALALILSLLWPTGAGNAAAHFLAHERALGHSPVPALRLIQRSFWISCAGMLLIGLPVAMIALGADIGDTIAIGVLIVTWSGYVLARGIEVGLGRITSAAIWDVISSATTIGLLTIVLVTRLPGALLWPIAIGYAVFALHSLRGAHLGHDELRQESGLEPARILKFISWNSLGLLASNGLIQFAMVFVFIVEPPLTAGLFAAAMSLATPASMLSQAITQVLIPRFTEWVAADRVASRRRYLMVFGVMFLGLGAVFGAVALASPIVVDVVFHATYREAAPIMAFLLIGVFAFSISLVATAYLLTTGRTRVATAASVVGLVVGLIVMVAGTPVLTGSWAAVAGVISGYTVTAVWVIAASFGRVQADAPRGIRVPLV</sequence>
<feature type="transmembrane region" description="Helical" evidence="6">
    <location>
        <begin position="147"/>
        <end position="166"/>
    </location>
</feature>
<proteinExistence type="predicted"/>
<evidence type="ECO:0000256" key="4">
    <source>
        <dbReference type="ARBA" id="ARBA00022989"/>
    </source>
</evidence>
<protein>
    <submittedName>
        <fullName evidence="7">Lipopolysaccharide biosynthesis protein</fullName>
    </submittedName>
</protein>
<keyword evidence="3 6" id="KW-0812">Transmembrane</keyword>
<keyword evidence="2" id="KW-1003">Cell membrane</keyword>
<organism evidence="7 8">
    <name type="scientific">Cryobacterium glucosi</name>
    <dbReference type="NCBI Taxonomy" id="1259175"/>
    <lineage>
        <taxon>Bacteria</taxon>
        <taxon>Bacillati</taxon>
        <taxon>Actinomycetota</taxon>
        <taxon>Actinomycetes</taxon>
        <taxon>Micrococcales</taxon>
        <taxon>Microbacteriaceae</taxon>
        <taxon>Cryobacterium</taxon>
    </lineage>
</organism>
<dbReference type="PANTHER" id="PTHR30250:SF11">
    <property type="entry name" value="O-ANTIGEN TRANSPORTER-RELATED"/>
    <property type="match status" value="1"/>
</dbReference>
<evidence type="ECO:0000256" key="2">
    <source>
        <dbReference type="ARBA" id="ARBA00022475"/>
    </source>
</evidence>
<dbReference type="Proteomes" id="UP000297604">
    <property type="component" value="Unassembled WGS sequence"/>
</dbReference>
<reference evidence="7 8" key="1">
    <citation type="submission" date="2019-03" db="EMBL/GenBank/DDBJ databases">
        <title>Genomics of glacier-inhabiting Cryobacterium strains.</title>
        <authorList>
            <person name="Liu Q."/>
            <person name="Xin Y.-H."/>
        </authorList>
    </citation>
    <scope>NUCLEOTIDE SEQUENCE [LARGE SCALE GENOMIC DNA]</scope>
    <source>
        <strain evidence="7 8">MDB1-5</strain>
    </source>
</reference>
<evidence type="ECO:0000256" key="3">
    <source>
        <dbReference type="ARBA" id="ARBA00022692"/>
    </source>
</evidence>
<feature type="transmembrane region" description="Helical" evidence="6">
    <location>
        <begin position="90"/>
        <end position="111"/>
    </location>
</feature>
<evidence type="ECO:0000256" key="6">
    <source>
        <dbReference type="SAM" id="Phobius"/>
    </source>
</evidence>